<protein>
    <submittedName>
        <fullName evidence="1">Uncharacterized protein</fullName>
    </submittedName>
</protein>
<dbReference type="EMBL" id="CM042048">
    <property type="protein sequence ID" value="KAI3757833.1"/>
    <property type="molecule type" value="Genomic_DNA"/>
</dbReference>
<evidence type="ECO:0000313" key="1">
    <source>
        <dbReference type="EMBL" id="KAI3757833.1"/>
    </source>
</evidence>
<accession>A0ACB9EGW4</accession>
<reference evidence="2" key="1">
    <citation type="journal article" date="2022" name="Mol. Ecol. Resour.">
        <title>The genomes of chicory, endive, great burdock and yacon provide insights into Asteraceae palaeo-polyploidization history and plant inulin production.</title>
        <authorList>
            <person name="Fan W."/>
            <person name="Wang S."/>
            <person name="Wang H."/>
            <person name="Wang A."/>
            <person name="Jiang F."/>
            <person name="Liu H."/>
            <person name="Zhao H."/>
            <person name="Xu D."/>
            <person name="Zhang Y."/>
        </authorList>
    </citation>
    <scope>NUCLEOTIDE SEQUENCE [LARGE SCALE GENOMIC DNA]</scope>
    <source>
        <strain evidence="2">cv. Niubang</strain>
    </source>
</reference>
<proteinExistence type="predicted"/>
<keyword evidence="2" id="KW-1185">Reference proteome</keyword>
<gene>
    <name evidence="1" type="ORF">L6452_05376</name>
</gene>
<sequence>MTIPRRVFTISMENGEKEEKLLKVPLDMYSDEQRKRYNADSLARSFLLEGISEEICINLNIKEATANQLWDQLENKSRAKNWAAENSALKRMISDLEAQIQKQESVEMKSKDLESTNANLQKKISEFEKKFSDFSKKSIEEKKVIELKSIKFSQQVSNFEKVIILERDQFAKENKAFDQKNIGFLKEITDGRKGGKKEFEKERSTFEAAIRKLNAKLSELSKFAQKEKKKKCDLEMKIDLLVKEINGYSSKINELEKIISMVVVTEHKTPESIVHSPRDDSADSECSFKSVASSTFKPVSSKRSVKSSDQIRNSNLFFDRNIDGSGTHQRRRYNYKEAELVWNRKPVEAKMKYELKCKNSCVHTPNAKKNNAQKGKPDFVYTRDKLISLSGKKFYCSYCRTHDPVHKTSDHYWYGSYSVTPIRTATNTHGPKYQWVPKKRDDSVLQAPTVKGE</sequence>
<name>A0ACB9EGW4_ARCLA</name>
<comment type="caution">
    <text evidence="1">The sequence shown here is derived from an EMBL/GenBank/DDBJ whole genome shotgun (WGS) entry which is preliminary data.</text>
</comment>
<reference evidence="1 2" key="2">
    <citation type="journal article" date="2022" name="Mol. Ecol. Resour.">
        <title>The genomes of chicory, endive, great burdock and yacon provide insights into Asteraceae paleo-polyploidization history and plant inulin production.</title>
        <authorList>
            <person name="Fan W."/>
            <person name="Wang S."/>
            <person name="Wang H."/>
            <person name="Wang A."/>
            <person name="Jiang F."/>
            <person name="Liu H."/>
            <person name="Zhao H."/>
            <person name="Xu D."/>
            <person name="Zhang Y."/>
        </authorList>
    </citation>
    <scope>NUCLEOTIDE SEQUENCE [LARGE SCALE GENOMIC DNA]</scope>
    <source>
        <strain evidence="2">cv. Niubang</strain>
    </source>
</reference>
<organism evidence="1 2">
    <name type="scientific">Arctium lappa</name>
    <name type="common">Greater burdock</name>
    <name type="synonym">Lappa major</name>
    <dbReference type="NCBI Taxonomy" id="4217"/>
    <lineage>
        <taxon>Eukaryota</taxon>
        <taxon>Viridiplantae</taxon>
        <taxon>Streptophyta</taxon>
        <taxon>Embryophyta</taxon>
        <taxon>Tracheophyta</taxon>
        <taxon>Spermatophyta</taxon>
        <taxon>Magnoliopsida</taxon>
        <taxon>eudicotyledons</taxon>
        <taxon>Gunneridae</taxon>
        <taxon>Pentapetalae</taxon>
        <taxon>asterids</taxon>
        <taxon>campanulids</taxon>
        <taxon>Asterales</taxon>
        <taxon>Asteraceae</taxon>
        <taxon>Carduoideae</taxon>
        <taxon>Cardueae</taxon>
        <taxon>Arctiinae</taxon>
        <taxon>Arctium</taxon>
    </lineage>
</organism>
<dbReference type="Proteomes" id="UP001055879">
    <property type="component" value="Linkage Group LG02"/>
</dbReference>
<evidence type="ECO:0000313" key="2">
    <source>
        <dbReference type="Proteomes" id="UP001055879"/>
    </source>
</evidence>